<gene>
    <name evidence="2" type="ORF">ES711_01225</name>
</gene>
<keyword evidence="3" id="KW-1185">Reference proteome</keyword>
<evidence type="ECO:0000313" key="2">
    <source>
        <dbReference type="EMBL" id="TXE10946.1"/>
    </source>
</evidence>
<accession>A0A5C7AQ99</accession>
<dbReference type="AlphaFoldDB" id="A0A5C7AQ99"/>
<comment type="caution">
    <text evidence="2">The sequence shown here is derived from an EMBL/GenBank/DDBJ whole genome shotgun (WGS) entry which is preliminary data.</text>
</comment>
<reference evidence="2 3" key="1">
    <citation type="submission" date="2019-08" db="EMBL/GenBank/DDBJ databases">
        <title>Genome sequence of Gelidibacter salicanalis IC162T.</title>
        <authorList>
            <person name="Bowman J.P."/>
        </authorList>
    </citation>
    <scope>NUCLEOTIDE SEQUENCE [LARGE SCALE GENOMIC DNA]</scope>
    <source>
        <strain evidence="2 3">IC162</strain>
    </source>
</reference>
<dbReference type="Gene3D" id="2.160.20.120">
    <property type="match status" value="1"/>
</dbReference>
<dbReference type="Proteomes" id="UP000321734">
    <property type="component" value="Unassembled WGS sequence"/>
</dbReference>
<sequence length="268" mass="29793">MVFSFTAYTSAQDDEKIKGDRNVTIKQTYIDPFNKIVVGEDFSVEIIYNSKPSVEIETDSNLHEYILFDVVDGTLTFKTSKRITSSRRMNIKVNYSDGLEAIEVLDDGEIRSLTSLEMKNTSLKTSGSSRAYLNIKTNEFNYTASDKAKVKLNVNATNAVIILNDNVKMEALLNAKTAKIDMYQRATANLEGTLSNTELRVDNSSSFNGKEFLTNTCNITADMGSSATIRVNDSVTIAATGNSEVYLYNNPKITLPKFEGSVKLQMKE</sequence>
<dbReference type="EMBL" id="VORX01000001">
    <property type="protein sequence ID" value="TXE10946.1"/>
    <property type="molecule type" value="Genomic_DNA"/>
</dbReference>
<dbReference type="Pfam" id="PF10988">
    <property type="entry name" value="DUF2807"/>
    <property type="match status" value="1"/>
</dbReference>
<evidence type="ECO:0000259" key="1">
    <source>
        <dbReference type="Pfam" id="PF10988"/>
    </source>
</evidence>
<name>A0A5C7AQ99_9FLAO</name>
<protein>
    <submittedName>
        <fullName evidence="2">DUF2807 domain-containing protein</fullName>
    </submittedName>
</protein>
<organism evidence="2 3">
    <name type="scientific">Gelidibacter salicanalis</name>
    <dbReference type="NCBI Taxonomy" id="291193"/>
    <lineage>
        <taxon>Bacteria</taxon>
        <taxon>Pseudomonadati</taxon>
        <taxon>Bacteroidota</taxon>
        <taxon>Flavobacteriia</taxon>
        <taxon>Flavobacteriales</taxon>
        <taxon>Flavobacteriaceae</taxon>
        <taxon>Gelidibacter</taxon>
    </lineage>
</organism>
<dbReference type="InterPro" id="IPR021255">
    <property type="entry name" value="DUF2807"/>
</dbReference>
<evidence type="ECO:0000313" key="3">
    <source>
        <dbReference type="Proteomes" id="UP000321734"/>
    </source>
</evidence>
<feature type="domain" description="Putative auto-transporter adhesin head GIN" evidence="1">
    <location>
        <begin position="32"/>
        <end position="165"/>
    </location>
</feature>
<dbReference type="OrthoDB" id="1419485at2"/>
<proteinExistence type="predicted"/>